<feature type="transmembrane region" description="Helical" evidence="9">
    <location>
        <begin position="154"/>
        <end position="174"/>
    </location>
</feature>
<dbReference type="Pfam" id="PF24878">
    <property type="entry name" value="YkcB_C"/>
    <property type="match status" value="1"/>
</dbReference>
<evidence type="ECO:0000256" key="7">
    <source>
        <dbReference type="ARBA" id="ARBA00023136"/>
    </source>
</evidence>
<feature type="transmembrane region" description="Helical" evidence="9">
    <location>
        <begin position="392"/>
        <end position="414"/>
    </location>
</feature>
<feature type="transmembrane region" description="Helical" evidence="9">
    <location>
        <begin position="338"/>
        <end position="355"/>
    </location>
</feature>
<feature type="transmembrane region" description="Helical" evidence="9">
    <location>
        <begin position="250"/>
        <end position="271"/>
    </location>
</feature>
<keyword evidence="5 9" id="KW-0812">Transmembrane</keyword>
<evidence type="ECO:0000256" key="9">
    <source>
        <dbReference type="SAM" id="Phobius"/>
    </source>
</evidence>
<name>A0A1M5T6L2_9ACTN</name>
<dbReference type="GO" id="GO:0010041">
    <property type="term" value="P:response to iron(III) ion"/>
    <property type="evidence" value="ECO:0007669"/>
    <property type="project" value="TreeGrafter"/>
</dbReference>
<dbReference type="PANTHER" id="PTHR33908">
    <property type="entry name" value="MANNOSYLTRANSFERASE YKCB-RELATED"/>
    <property type="match status" value="1"/>
</dbReference>
<evidence type="ECO:0000256" key="1">
    <source>
        <dbReference type="ARBA" id="ARBA00004651"/>
    </source>
</evidence>
<reference evidence="12 13" key="1">
    <citation type="submission" date="2016-11" db="EMBL/GenBank/DDBJ databases">
        <authorList>
            <person name="Jaros S."/>
            <person name="Januszkiewicz K."/>
            <person name="Wedrychowicz H."/>
        </authorList>
    </citation>
    <scope>NUCLEOTIDE SEQUENCE [LARGE SCALE GENOMIC DNA]</scope>
    <source>
        <strain evidence="12 13">DSM 45627</strain>
    </source>
</reference>
<keyword evidence="3" id="KW-0328">Glycosyltransferase</keyword>
<dbReference type="RefSeq" id="WP_073392119.1">
    <property type="nucleotide sequence ID" value="NZ_FQVU01000006.1"/>
</dbReference>
<evidence type="ECO:0000256" key="6">
    <source>
        <dbReference type="ARBA" id="ARBA00022989"/>
    </source>
</evidence>
<dbReference type="OrthoDB" id="5241882at2"/>
<dbReference type="InterPro" id="IPR038731">
    <property type="entry name" value="RgtA/B/C-like"/>
</dbReference>
<proteinExistence type="predicted"/>
<dbReference type="InterPro" id="IPR050297">
    <property type="entry name" value="LipidA_mod_glycosyltrf_83"/>
</dbReference>
<dbReference type="AlphaFoldDB" id="A0A1M5T6L2"/>
<keyword evidence="13" id="KW-1185">Reference proteome</keyword>
<feature type="region of interest" description="Disordered" evidence="8">
    <location>
        <begin position="509"/>
        <end position="596"/>
    </location>
</feature>
<feature type="transmembrane region" description="Helical" evidence="9">
    <location>
        <begin position="478"/>
        <end position="499"/>
    </location>
</feature>
<feature type="transmembrane region" description="Helical" evidence="9">
    <location>
        <begin position="421"/>
        <end position="441"/>
    </location>
</feature>
<feature type="domain" description="Putative mannosyltransferase YkcA/B-like C-terminal" evidence="11">
    <location>
        <begin position="605"/>
        <end position="685"/>
    </location>
</feature>
<dbReference type="EMBL" id="FQVU01000006">
    <property type="protein sequence ID" value="SHH46346.1"/>
    <property type="molecule type" value="Genomic_DNA"/>
</dbReference>
<evidence type="ECO:0000313" key="13">
    <source>
        <dbReference type="Proteomes" id="UP000186132"/>
    </source>
</evidence>
<dbReference type="InterPro" id="IPR056785">
    <property type="entry name" value="YkcA/B-like_C"/>
</dbReference>
<gene>
    <name evidence="12" type="ORF">SAMN05443575_3922</name>
</gene>
<protein>
    <submittedName>
        <fullName evidence="12">4-amino-4-deoxy-L-arabinose transferase</fullName>
    </submittedName>
</protein>
<evidence type="ECO:0000256" key="4">
    <source>
        <dbReference type="ARBA" id="ARBA00022679"/>
    </source>
</evidence>
<dbReference type="GO" id="GO:0005886">
    <property type="term" value="C:plasma membrane"/>
    <property type="evidence" value="ECO:0007669"/>
    <property type="project" value="UniProtKB-SubCell"/>
</dbReference>
<feature type="transmembrane region" description="Helical" evidence="9">
    <location>
        <begin position="48"/>
        <end position="66"/>
    </location>
</feature>
<dbReference type="STRING" id="1206085.SAMN05443575_3922"/>
<sequence length="700" mass="70133">MTTTLTPPPSTASRADDGDTRTVPPSSPPPHRGRAARLVRGGADDPRWARPALLILLALTAVLYLWNLSASGYANSFYAAAAQSGSQSWKAWFFGSLDSSNSITVDKPPASLWVMGLSARIFGFNSWSLLVPQALEGVAAVGLLYGAVRRVAGHGAGLLAGAVLALTPAAVLMFRFDNPDALLTLLLVAAAYALTRALEAASGRWLALCGSALGFAFLTKMLQGLLVLPVFALVYLIAAPTSLRRRIGQTLLAGLSLVVSAGWWLVVVALWPAGSRPYIGGSTDNTVLDLVFGYNGFGRLFGSEGNGGGGGGGGTAGSSFGGATGLTRLFGSEMGNEISWLLPAALVALVAGLVLTGRAPRTDRTRAALLGWGGWLIVTGLIFSYMKGTIHPYYTVALAPAIAALVAIGGATLWRARATVAGRLGLVAVVAAAGAWSWVLLGRVSDWHPELRWAVLVATVLAAAGLLVPRLGRAARGVVVAALAAGLIGTASFGLATAASAHNGSIPTVGPTAAQSSGMGGGTGGSGNGGPGGSTGGQAPSGSKPSGSKPSGSKPSGSKPSGSRPSATSTSSSGTRSMSVSGAATRGGSGGGTTSSTALTTALRATTTTWAAATVGDQSAAELILSSGKAVIAIGGWSGSDNSPTLAQFKAYVAAGKITYFVAGTGQGGGQSGVASQITAWVKAHYTATTVGGQTVYKLV</sequence>
<feature type="domain" description="Glycosyltransferase RgtA/B/C/D-like" evidence="10">
    <location>
        <begin position="106"/>
        <end position="263"/>
    </location>
</feature>
<keyword evidence="7 9" id="KW-0472">Membrane</keyword>
<feature type="transmembrane region" description="Helical" evidence="9">
    <location>
        <begin position="205"/>
        <end position="238"/>
    </location>
</feature>
<evidence type="ECO:0000256" key="3">
    <source>
        <dbReference type="ARBA" id="ARBA00022676"/>
    </source>
</evidence>
<accession>A0A1M5T6L2</accession>
<keyword evidence="4 12" id="KW-0808">Transferase</keyword>
<evidence type="ECO:0000256" key="5">
    <source>
        <dbReference type="ARBA" id="ARBA00022692"/>
    </source>
</evidence>
<comment type="subcellular location">
    <subcellularLocation>
        <location evidence="1">Cell membrane</location>
        <topology evidence="1">Multi-pass membrane protein</topology>
    </subcellularLocation>
</comment>
<evidence type="ECO:0000256" key="2">
    <source>
        <dbReference type="ARBA" id="ARBA00022475"/>
    </source>
</evidence>
<evidence type="ECO:0000313" key="12">
    <source>
        <dbReference type="EMBL" id="SHH46346.1"/>
    </source>
</evidence>
<keyword evidence="6 9" id="KW-1133">Transmembrane helix</keyword>
<dbReference type="GO" id="GO:0009103">
    <property type="term" value="P:lipopolysaccharide biosynthetic process"/>
    <property type="evidence" value="ECO:0007669"/>
    <property type="project" value="UniProtKB-ARBA"/>
</dbReference>
<evidence type="ECO:0000256" key="8">
    <source>
        <dbReference type="SAM" id="MobiDB-lite"/>
    </source>
</evidence>
<feature type="transmembrane region" description="Helical" evidence="9">
    <location>
        <begin position="453"/>
        <end position="471"/>
    </location>
</feature>
<keyword evidence="2" id="KW-1003">Cell membrane</keyword>
<evidence type="ECO:0000259" key="11">
    <source>
        <dbReference type="Pfam" id="PF24878"/>
    </source>
</evidence>
<dbReference type="Pfam" id="PF13231">
    <property type="entry name" value="PMT_2"/>
    <property type="match status" value="1"/>
</dbReference>
<feature type="compositionally biased region" description="Pro residues" evidence="8">
    <location>
        <begin position="1"/>
        <end position="10"/>
    </location>
</feature>
<feature type="transmembrane region" description="Helical" evidence="9">
    <location>
        <begin position="367"/>
        <end position="386"/>
    </location>
</feature>
<feature type="region of interest" description="Disordered" evidence="8">
    <location>
        <begin position="1"/>
        <end position="39"/>
    </location>
</feature>
<organism evidence="12 13">
    <name type="scientific">Jatrophihabitans endophyticus</name>
    <dbReference type="NCBI Taxonomy" id="1206085"/>
    <lineage>
        <taxon>Bacteria</taxon>
        <taxon>Bacillati</taxon>
        <taxon>Actinomycetota</taxon>
        <taxon>Actinomycetes</taxon>
        <taxon>Jatrophihabitantales</taxon>
        <taxon>Jatrophihabitantaceae</taxon>
        <taxon>Jatrophihabitans</taxon>
    </lineage>
</organism>
<feature type="compositionally biased region" description="Low complexity" evidence="8">
    <location>
        <begin position="537"/>
        <end position="584"/>
    </location>
</feature>
<dbReference type="GO" id="GO:0016763">
    <property type="term" value="F:pentosyltransferase activity"/>
    <property type="evidence" value="ECO:0007669"/>
    <property type="project" value="TreeGrafter"/>
</dbReference>
<feature type="compositionally biased region" description="Gly residues" evidence="8">
    <location>
        <begin position="518"/>
        <end position="536"/>
    </location>
</feature>
<feature type="transmembrane region" description="Helical" evidence="9">
    <location>
        <begin position="181"/>
        <end position="199"/>
    </location>
</feature>
<evidence type="ECO:0000259" key="10">
    <source>
        <dbReference type="Pfam" id="PF13231"/>
    </source>
</evidence>
<dbReference type="Proteomes" id="UP000186132">
    <property type="component" value="Unassembled WGS sequence"/>
</dbReference>
<dbReference type="PANTHER" id="PTHR33908:SF3">
    <property type="entry name" value="UNDECAPRENYL PHOSPHATE-ALPHA-4-AMINO-4-DEOXY-L-ARABINOSE ARABINOSYL TRANSFERASE"/>
    <property type="match status" value="1"/>
</dbReference>
<feature type="transmembrane region" description="Helical" evidence="9">
    <location>
        <begin position="127"/>
        <end position="148"/>
    </location>
</feature>